<dbReference type="Gene3D" id="3.30.9.10">
    <property type="entry name" value="D-Amino Acid Oxidase, subunit A, domain 2"/>
    <property type="match status" value="1"/>
</dbReference>
<dbReference type="SUPFAM" id="SSF51905">
    <property type="entry name" value="FAD/NAD(P)-binding domain"/>
    <property type="match status" value="1"/>
</dbReference>
<sequence length="398" mass="43013">MKNTNVLVSGAGIAGVSLAFWLRRSGFTVTVVERAPEIRAGGYKIDIRGAALQVIERMGVLEEVRAMRTEVRSGSVVNAAGRRVASMDGDTFGGREHGDAEVLRGDLHRLLYGRTQDGVEYRFGDSVTSLDDTSEGVRATFGSGRTEVFDLVVGADGMRSATRALAFGPDERFVRDMGYYVSVFTVPNHLGLDREELTYVGPGRTALTYSTAREAGAKAMFLFASEPLSYDHRDRAEQERLLAAAYAGEGWEVPRLLRGVGDSPDFLFDSLGQVHMNRWSAGRAVLIGDAAHCASPASGQGTSLALVGAYVLAAELAAAGGDHAAAFDAYERRMRPFVHENQKLGPANIKRMVLRSRGQVRFSMAMLGLMARVPGRDRLLAKIMEPLGRAANAITLPQ</sequence>
<reference evidence="2 3" key="1">
    <citation type="submission" date="2020-08" db="EMBL/GenBank/DDBJ databases">
        <title>Genomic Encyclopedia of Type Strains, Phase III (KMG-III): the genomes of soil and plant-associated and newly described type strains.</title>
        <authorList>
            <person name="Whitman W."/>
        </authorList>
    </citation>
    <scope>NUCLEOTIDE SEQUENCE [LARGE SCALE GENOMIC DNA]</scope>
    <source>
        <strain evidence="2 3">CECT 3303</strain>
    </source>
</reference>
<feature type="domain" description="FAD-binding" evidence="1">
    <location>
        <begin position="275"/>
        <end position="339"/>
    </location>
</feature>
<dbReference type="GO" id="GO:0071949">
    <property type="term" value="F:FAD binding"/>
    <property type="evidence" value="ECO:0007669"/>
    <property type="project" value="InterPro"/>
</dbReference>
<dbReference type="PANTHER" id="PTHR46865:SF2">
    <property type="entry name" value="MONOOXYGENASE"/>
    <property type="match status" value="1"/>
</dbReference>
<evidence type="ECO:0000259" key="1">
    <source>
        <dbReference type="Pfam" id="PF01494"/>
    </source>
</evidence>
<evidence type="ECO:0000313" key="2">
    <source>
        <dbReference type="EMBL" id="MBB5961427.1"/>
    </source>
</evidence>
<gene>
    <name evidence="2" type="ORF">FHS22_000665</name>
</gene>
<dbReference type="PRINTS" id="PR00420">
    <property type="entry name" value="RNGMNOXGNASE"/>
</dbReference>
<accession>A0A841CZL0</accession>
<dbReference type="Proteomes" id="UP000562352">
    <property type="component" value="Unassembled WGS sequence"/>
</dbReference>
<feature type="domain" description="FAD-binding" evidence="1">
    <location>
        <begin position="4"/>
        <end position="164"/>
    </location>
</feature>
<comment type="caution">
    <text evidence="2">The sequence shown here is derived from an EMBL/GenBank/DDBJ whole genome shotgun (WGS) entry which is preliminary data.</text>
</comment>
<evidence type="ECO:0000313" key="3">
    <source>
        <dbReference type="Proteomes" id="UP000562352"/>
    </source>
</evidence>
<dbReference type="AlphaFoldDB" id="A0A841CZL0"/>
<dbReference type="InterPro" id="IPR051704">
    <property type="entry name" value="FAD_aromatic-hydroxylase"/>
</dbReference>
<dbReference type="Gene3D" id="3.50.50.60">
    <property type="entry name" value="FAD/NAD(P)-binding domain"/>
    <property type="match status" value="1"/>
</dbReference>
<protein>
    <submittedName>
        <fullName evidence="2">2-polyprenyl-6-methoxyphenol hydroxylase-like FAD-dependent oxidoreductase</fullName>
    </submittedName>
</protein>
<organism evidence="2 3">
    <name type="scientific">Planomonospora venezuelensis</name>
    <dbReference type="NCBI Taxonomy" id="1999"/>
    <lineage>
        <taxon>Bacteria</taxon>
        <taxon>Bacillati</taxon>
        <taxon>Actinomycetota</taxon>
        <taxon>Actinomycetes</taxon>
        <taxon>Streptosporangiales</taxon>
        <taxon>Streptosporangiaceae</taxon>
        <taxon>Planomonospora</taxon>
    </lineage>
</organism>
<dbReference type="PANTHER" id="PTHR46865">
    <property type="entry name" value="OXIDOREDUCTASE-RELATED"/>
    <property type="match status" value="1"/>
</dbReference>
<dbReference type="RefSeq" id="WP_184938221.1">
    <property type="nucleotide sequence ID" value="NZ_BAAAWZ010000001.1"/>
</dbReference>
<dbReference type="InterPro" id="IPR036188">
    <property type="entry name" value="FAD/NAD-bd_sf"/>
</dbReference>
<name>A0A841CZL0_PLAVE</name>
<dbReference type="Pfam" id="PF01494">
    <property type="entry name" value="FAD_binding_3"/>
    <property type="match status" value="2"/>
</dbReference>
<keyword evidence="3" id="KW-1185">Reference proteome</keyword>
<dbReference type="EMBL" id="JACHJJ010000001">
    <property type="protein sequence ID" value="MBB5961427.1"/>
    <property type="molecule type" value="Genomic_DNA"/>
</dbReference>
<dbReference type="InterPro" id="IPR002938">
    <property type="entry name" value="FAD-bd"/>
</dbReference>
<proteinExistence type="predicted"/>